<sequence length="234" mass="25441">MPPPPPQAGAPSQGRKSADNDRLIQSVEPPPGPPPSYRHSQGPPNVMSPLPPASGAGNTTPNFRPGVAGERQQYEGSSMEDRNRTNSPQPSEGVDHEKQFKDLVTKYKNVKRLYFDGKTQIEQMSSQIEQLQNAVANQRMSQSRTALDDSEYATRFSRLNGAINNLAFNIRKDWGTLPGWIERYVTADAVKTGKQEMTAVGRAFLTARWLCGFPLSGLGGESDGSGNGISALVL</sequence>
<gene>
    <name evidence="1" type="ORF">NUW58_g4720</name>
</gene>
<keyword evidence="2" id="KW-1185">Reference proteome</keyword>
<proteinExistence type="predicted"/>
<name>A0ACC1P7W8_9PEZI</name>
<organism evidence="1 2">
    <name type="scientific">Xylaria curta</name>
    <dbReference type="NCBI Taxonomy" id="42375"/>
    <lineage>
        <taxon>Eukaryota</taxon>
        <taxon>Fungi</taxon>
        <taxon>Dikarya</taxon>
        <taxon>Ascomycota</taxon>
        <taxon>Pezizomycotina</taxon>
        <taxon>Sordariomycetes</taxon>
        <taxon>Xylariomycetidae</taxon>
        <taxon>Xylariales</taxon>
        <taxon>Xylariaceae</taxon>
        <taxon>Xylaria</taxon>
    </lineage>
</organism>
<reference evidence="1" key="1">
    <citation type="submission" date="2022-10" db="EMBL/GenBank/DDBJ databases">
        <title>Genome Sequence of Xylaria curta.</title>
        <authorList>
            <person name="Buettner E."/>
        </authorList>
    </citation>
    <scope>NUCLEOTIDE SEQUENCE</scope>
    <source>
        <strain evidence="1">Babe10</strain>
    </source>
</reference>
<evidence type="ECO:0000313" key="1">
    <source>
        <dbReference type="EMBL" id="KAJ2987057.1"/>
    </source>
</evidence>
<evidence type="ECO:0000313" key="2">
    <source>
        <dbReference type="Proteomes" id="UP001143856"/>
    </source>
</evidence>
<dbReference type="EMBL" id="JAPDGR010000852">
    <property type="protein sequence ID" value="KAJ2987057.1"/>
    <property type="molecule type" value="Genomic_DNA"/>
</dbReference>
<protein>
    <submittedName>
        <fullName evidence="1">Uncharacterized protein</fullName>
    </submittedName>
</protein>
<dbReference type="Proteomes" id="UP001143856">
    <property type="component" value="Unassembled WGS sequence"/>
</dbReference>
<accession>A0ACC1P7W8</accession>
<comment type="caution">
    <text evidence="1">The sequence shown here is derived from an EMBL/GenBank/DDBJ whole genome shotgun (WGS) entry which is preliminary data.</text>
</comment>